<keyword evidence="1" id="KW-0732">Signal</keyword>
<evidence type="ECO:0000313" key="2">
    <source>
        <dbReference type="EMBL" id="AIX87619.1"/>
    </source>
</evidence>
<sequence length="62" mass="6792">MMTYAVLIIVSLLLISVGITNAADKYCSKNPPDCNEYCVKTKNETGFCHGPKGKEKCSCMKT</sequence>
<evidence type="ECO:0000256" key="1">
    <source>
        <dbReference type="SAM" id="SignalP"/>
    </source>
</evidence>
<protein>
    <submittedName>
        <fullName evidence="2">Defensin-5</fullName>
    </submittedName>
</protein>
<dbReference type="AlphaFoldDB" id="A0A0K0LBS5"/>
<name>A0A0K0LBS5_9SCOR</name>
<dbReference type="EMBL" id="KJ787316">
    <property type="protein sequence ID" value="AIX87619.1"/>
    <property type="molecule type" value="mRNA"/>
</dbReference>
<accession>A0A0K0LBS5</accession>
<reference evidence="2" key="1">
    <citation type="journal article" date="2015" name="J. Proteomics">
        <title>Unique diversity of the venom peptides from the scorpion Androctonus bicolor revealed by transcriptomic and proteomic analysis.</title>
        <authorList>
            <person name="Zhang L."/>
            <person name="Shi W."/>
            <person name="Zeng X.C."/>
            <person name="Ge F."/>
            <person name="Yang M."/>
            <person name="Nie Y."/>
            <person name="Bao A."/>
            <person name="Wu S."/>
            <person name="E G."/>
        </authorList>
    </citation>
    <scope>NUCLEOTIDE SEQUENCE</scope>
</reference>
<proteinExistence type="evidence at transcript level"/>
<feature type="signal peptide" evidence="1">
    <location>
        <begin position="1"/>
        <end position="22"/>
    </location>
</feature>
<feature type="chain" id="PRO_5005450948" evidence="1">
    <location>
        <begin position="23"/>
        <end position="62"/>
    </location>
</feature>
<organism evidence="2">
    <name type="scientific">Androctonus bicolor</name>
    <dbReference type="NCBI Taxonomy" id="748906"/>
    <lineage>
        <taxon>Eukaryota</taxon>
        <taxon>Metazoa</taxon>
        <taxon>Ecdysozoa</taxon>
        <taxon>Arthropoda</taxon>
        <taxon>Chelicerata</taxon>
        <taxon>Arachnida</taxon>
        <taxon>Scorpiones</taxon>
        <taxon>Buthida</taxon>
        <taxon>Buthoidea</taxon>
        <taxon>Buthidae</taxon>
        <taxon>Androctonus</taxon>
    </lineage>
</organism>